<dbReference type="PANTHER" id="PTHR45979:SF29">
    <property type="entry name" value="POLYMERASE NUCLEOTIDYL TRANSFERASE DOMAIN-CONTAINING PROTEIN"/>
    <property type="match status" value="1"/>
</dbReference>
<name>A0A8T0PD65_PANVG</name>
<comment type="caution">
    <text evidence="3">The sequence shown here is derived from an EMBL/GenBank/DDBJ whole genome shotgun (WGS) entry which is preliminary data.</text>
</comment>
<feature type="domain" description="Poly(A) RNA polymerase mitochondrial-like central palm" evidence="1">
    <location>
        <begin position="53"/>
        <end position="175"/>
    </location>
</feature>
<evidence type="ECO:0000259" key="1">
    <source>
        <dbReference type="Pfam" id="PF22600"/>
    </source>
</evidence>
<dbReference type="EMBL" id="CM029051">
    <property type="protein sequence ID" value="KAG2559550.1"/>
    <property type="molecule type" value="Genomic_DNA"/>
</dbReference>
<gene>
    <name evidence="3" type="ORF">PVAP13_8KG018184</name>
</gene>
<dbReference type="InterPro" id="IPR043519">
    <property type="entry name" value="NT_sf"/>
</dbReference>
<reference evidence="3" key="1">
    <citation type="submission" date="2020-05" db="EMBL/GenBank/DDBJ databases">
        <title>WGS assembly of Panicum virgatum.</title>
        <authorList>
            <person name="Lovell J.T."/>
            <person name="Jenkins J."/>
            <person name="Shu S."/>
            <person name="Juenger T.E."/>
            <person name="Schmutz J."/>
        </authorList>
    </citation>
    <scope>NUCLEOTIDE SEQUENCE</scope>
    <source>
        <strain evidence="3">AP13</strain>
    </source>
</reference>
<dbReference type="Pfam" id="PF26180">
    <property type="entry name" value="PAP-OAS1"/>
    <property type="match status" value="1"/>
</dbReference>
<dbReference type="Gene3D" id="3.30.460.10">
    <property type="entry name" value="Beta Polymerase, domain 2"/>
    <property type="match status" value="1"/>
</dbReference>
<dbReference type="SUPFAM" id="SSF81631">
    <property type="entry name" value="PAP/OAS1 substrate-binding domain"/>
    <property type="match status" value="1"/>
</dbReference>
<dbReference type="InterPro" id="IPR054708">
    <property type="entry name" value="MTPAP-like_central"/>
</dbReference>
<dbReference type="Pfam" id="PF22600">
    <property type="entry name" value="MTPAP-like_central"/>
    <property type="match status" value="1"/>
</dbReference>
<dbReference type="CDD" id="cd05402">
    <property type="entry name" value="NT_PAP_TUTase"/>
    <property type="match status" value="1"/>
</dbReference>
<dbReference type="AlphaFoldDB" id="A0A8T0PD65"/>
<dbReference type="Gene3D" id="1.10.1410.10">
    <property type="match status" value="1"/>
</dbReference>
<protein>
    <recommendedName>
        <fullName evidence="5">PAP-associated domain-containing protein</fullName>
    </recommendedName>
</protein>
<accession>A0A8T0PD65</accession>
<feature type="domain" description="PAP/OAS1 substrate-binding-related" evidence="2">
    <location>
        <begin position="186"/>
        <end position="378"/>
    </location>
</feature>
<organism evidence="3 4">
    <name type="scientific">Panicum virgatum</name>
    <name type="common">Blackwell switchgrass</name>
    <dbReference type="NCBI Taxonomy" id="38727"/>
    <lineage>
        <taxon>Eukaryota</taxon>
        <taxon>Viridiplantae</taxon>
        <taxon>Streptophyta</taxon>
        <taxon>Embryophyta</taxon>
        <taxon>Tracheophyta</taxon>
        <taxon>Spermatophyta</taxon>
        <taxon>Magnoliopsida</taxon>
        <taxon>Liliopsida</taxon>
        <taxon>Poales</taxon>
        <taxon>Poaceae</taxon>
        <taxon>PACMAD clade</taxon>
        <taxon>Panicoideae</taxon>
        <taxon>Panicodae</taxon>
        <taxon>Paniceae</taxon>
        <taxon>Panicinae</taxon>
        <taxon>Panicum</taxon>
        <taxon>Panicum sect. Hiantes</taxon>
    </lineage>
</organism>
<dbReference type="InterPro" id="IPR058921">
    <property type="entry name" value="PAP/OAS1-rel"/>
</dbReference>
<dbReference type="InterPro" id="IPR058920">
    <property type="entry name" value="PAP-OAS1-bd-rel"/>
</dbReference>
<proteinExistence type="predicted"/>
<dbReference type="SUPFAM" id="SSF81301">
    <property type="entry name" value="Nucleotidyltransferase"/>
    <property type="match status" value="1"/>
</dbReference>
<dbReference type="PANTHER" id="PTHR45979">
    <property type="entry name" value="PAP/OAS1 SUBSTRATE-BINDING DOMAIN SUPERFAMILY"/>
    <property type="match status" value="1"/>
</dbReference>
<dbReference type="Proteomes" id="UP000823388">
    <property type="component" value="Chromosome 8K"/>
</dbReference>
<evidence type="ECO:0000313" key="4">
    <source>
        <dbReference type="Proteomes" id="UP000823388"/>
    </source>
</evidence>
<evidence type="ECO:0000259" key="2">
    <source>
        <dbReference type="Pfam" id="PF26180"/>
    </source>
</evidence>
<evidence type="ECO:0000313" key="3">
    <source>
        <dbReference type="EMBL" id="KAG2559550.1"/>
    </source>
</evidence>
<sequence>MASAPGRGSRAGLRARMSMVNIGDCSPVHAPVPAHPDPSSISPDTWRRFESVTRRVMHKIQPTVSSDQLRAAVIDYVQRLFRSHTGYQVSPFGSVPLKTYLPNGDIDLTLVGPEIYDENLENEVCAILKSEEQREDSEFEVKGVQYVPAEVKVVKCLVQNIAVDISVNQIGGLLTFEFLEKVDQKIGKDCLFRRSIMLIKDWCYYESRILGAHRGLISTYALETLVLYIFHIFHKSLDGPLAVLYRFLDYYSKFDWDNKGISLFGPVSLSLLPELVIEPPDIHDDGFVPWEEFLKKHVEDYTVLPRNPKDNPQVFSRKFLNIIDPLKQSNNLGRSVNKKNFYRIRKEFDVGSHKLGKILQAPTCFADSGINQFFANTLNTDHAGLRRDA</sequence>
<keyword evidence="4" id="KW-1185">Reference proteome</keyword>
<evidence type="ECO:0008006" key="5">
    <source>
        <dbReference type="Google" id="ProtNLM"/>
    </source>
</evidence>